<protein>
    <submittedName>
        <fullName evidence="1">Uncharacterized protein</fullName>
    </submittedName>
</protein>
<dbReference type="EMBL" id="GGEC01059456">
    <property type="protein sequence ID" value="MBX39940.1"/>
    <property type="molecule type" value="Transcribed_RNA"/>
</dbReference>
<dbReference type="AlphaFoldDB" id="A0A2P2NBY6"/>
<proteinExistence type="predicted"/>
<evidence type="ECO:0000313" key="1">
    <source>
        <dbReference type="EMBL" id="MBX39940.1"/>
    </source>
</evidence>
<reference evidence="1" key="1">
    <citation type="submission" date="2018-02" db="EMBL/GenBank/DDBJ databases">
        <title>Rhizophora mucronata_Transcriptome.</title>
        <authorList>
            <person name="Meera S.P."/>
            <person name="Sreeshan A."/>
            <person name="Augustine A."/>
        </authorList>
    </citation>
    <scope>NUCLEOTIDE SEQUENCE</scope>
    <source>
        <tissue evidence="1">Leaf</tissue>
    </source>
</reference>
<organism evidence="1">
    <name type="scientific">Rhizophora mucronata</name>
    <name type="common">Asiatic mangrove</name>
    <dbReference type="NCBI Taxonomy" id="61149"/>
    <lineage>
        <taxon>Eukaryota</taxon>
        <taxon>Viridiplantae</taxon>
        <taxon>Streptophyta</taxon>
        <taxon>Embryophyta</taxon>
        <taxon>Tracheophyta</taxon>
        <taxon>Spermatophyta</taxon>
        <taxon>Magnoliopsida</taxon>
        <taxon>eudicotyledons</taxon>
        <taxon>Gunneridae</taxon>
        <taxon>Pentapetalae</taxon>
        <taxon>rosids</taxon>
        <taxon>fabids</taxon>
        <taxon>Malpighiales</taxon>
        <taxon>Rhizophoraceae</taxon>
        <taxon>Rhizophora</taxon>
    </lineage>
</organism>
<name>A0A2P2NBY6_RHIMU</name>
<sequence>MPFQHKVFLSCLRCDGLALENNYCL</sequence>
<accession>A0A2P2NBY6</accession>